<reference evidence="2 3" key="1">
    <citation type="submission" date="2017-02" db="EMBL/GenBank/DDBJ databases">
        <authorList>
            <person name="Peterson S.W."/>
        </authorList>
    </citation>
    <scope>NUCLEOTIDE SEQUENCE [LARGE SCALE GENOMIC DNA]</scope>
    <source>
        <strain evidence="2 3">DSM 22323</strain>
    </source>
</reference>
<accession>A0A1T5E3S7</accession>
<evidence type="ECO:0000313" key="1">
    <source>
        <dbReference type="EMBL" id="SKB64347.1"/>
    </source>
</evidence>
<sequence>MMLLVKKIGKKMWENQLDKAKEIFPNFIPTLKTKIPIFKS</sequence>
<gene>
    <name evidence="1" type="ORF">SAMN05660477_00451</name>
    <name evidence="2" type="ORF">SAMN05660477_01094</name>
</gene>
<organism evidence="2 3">
    <name type="scientific">Soonwooa buanensis</name>
    <dbReference type="NCBI Taxonomy" id="619805"/>
    <lineage>
        <taxon>Bacteria</taxon>
        <taxon>Pseudomonadati</taxon>
        <taxon>Bacteroidota</taxon>
        <taxon>Flavobacteriia</taxon>
        <taxon>Flavobacteriales</taxon>
        <taxon>Weeksellaceae</taxon>
        <taxon>Chryseobacterium group</taxon>
        <taxon>Soonwooa</taxon>
    </lineage>
</organism>
<protein>
    <submittedName>
        <fullName evidence="2">Uncharacterized protein</fullName>
    </submittedName>
</protein>
<dbReference type="AlphaFoldDB" id="A0A1T5E3S7"/>
<dbReference type="EMBL" id="FUYZ01000001">
    <property type="protein sequence ID" value="SKB64347.1"/>
    <property type="molecule type" value="Genomic_DNA"/>
</dbReference>
<keyword evidence="3" id="KW-1185">Reference proteome</keyword>
<evidence type="ECO:0000313" key="2">
    <source>
        <dbReference type="EMBL" id="SKB78648.1"/>
    </source>
</evidence>
<evidence type="ECO:0000313" key="3">
    <source>
        <dbReference type="Proteomes" id="UP000191112"/>
    </source>
</evidence>
<name>A0A1T5E3S7_9FLAO</name>
<proteinExistence type="predicted"/>
<dbReference type="EMBL" id="FUYZ01000003">
    <property type="protein sequence ID" value="SKB78648.1"/>
    <property type="molecule type" value="Genomic_DNA"/>
</dbReference>
<dbReference type="STRING" id="619805.SAMN05660477_00451"/>
<dbReference type="Proteomes" id="UP000191112">
    <property type="component" value="Unassembled WGS sequence"/>
</dbReference>